<dbReference type="Pfam" id="PF07714">
    <property type="entry name" value="PK_Tyr_Ser-Thr"/>
    <property type="match status" value="1"/>
</dbReference>
<keyword evidence="7" id="KW-1133">Transmembrane helix</keyword>
<dbReference type="SUPFAM" id="SSF56112">
    <property type="entry name" value="Protein kinase-like (PK-like)"/>
    <property type="match status" value="1"/>
</dbReference>
<proteinExistence type="predicted"/>
<comment type="caution">
    <text evidence="9">The sequence shown here is derived from an EMBL/GenBank/DDBJ whole genome shotgun (WGS) entry which is preliminary data.</text>
</comment>
<evidence type="ECO:0000256" key="5">
    <source>
        <dbReference type="ARBA" id="ARBA00022840"/>
    </source>
</evidence>
<reference evidence="9" key="1">
    <citation type="submission" date="2020-05" db="EMBL/GenBank/DDBJ databases">
        <title>WGS assembly of Panicum virgatum.</title>
        <authorList>
            <person name="Lovell J.T."/>
            <person name="Jenkins J."/>
            <person name="Shu S."/>
            <person name="Juenger T.E."/>
            <person name="Schmutz J."/>
        </authorList>
    </citation>
    <scope>NUCLEOTIDE SEQUENCE</scope>
    <source>
        <strain evidence="9">AP13</strain>
    </source>
</reference>
<dbReference type="InterPro" id="IPR052101">
    <property type="entry name" value="Plant_StressResp_Kinase"/>
</dbReference>
<dbReference type="PROSITE" id="PS00107">
    <property type="entry name" value="PROTEIN_KINASE_ATP"/>
    <property type="match status" value="1"/>
</dbReference>
<evidence type="ECO:0000256" key="3">
    <source>
        <dbReference type="ARBA" id="ARBA00022741"/>
    </source>
</evidence>
<gene>
    <name evidence="9" type="ORF">PVAP13_5NG219300</name>
</gene>
<evidence type="ECO:0000256" key="1">
    <source>
        <dbReference type="ARBA" id="ARBA00022553"/>
    </source>
</evidence>
<dbReference type="GO" id="GO:0005524">
    <property type="term" value="F:ATP binding"/>
    <property type="evidence" value="ECO:0007669"/>
    <property type="project" value="UniProtKB-UniRule"/>
</dbReference>
<evidence type="ECO:0000256" key="7">
    <source>
        <dbReference type="SAM" id="Phobius"/>
    </source>
</evidence>
<evidence type="ECO:0000256" key="2">
    <source>
        <dbReference type="ARBA" id="ARBA00022679"/>
    </source>
</evidence>
<sequence length="309" mass="34761">MITRKKAADGNTYLIQNFIEALKRGKKVRQMFDQEIMAGRKSIKVLDDIAKLAAQCLILEDKLRPEMVEVADRLRKCRKDLQLPRREAMVESSGGNYPTNPTEIEQPRQVLAISLAELKEITRNFRCSTLIGQGSHAEVFLGELKDSRKCVVKILKYSDVDNEFLLKVQSISRLEHNNVVQLLSYCIEESVHALVYEYSSSGSLPDILHGKKGAVGGGPGKALSWAQRVNIALSSAEGIEFIYEKAEHCITHRSSNQATYFSSTTMLQRLLLILEPSNRTLVTRLTRILYIMPFLLLGLALTVMVHLSI</sequence>
<keyword evidence="7" id="KW-0472">Membrane</keyword>
<dbReference type="PROSITE" id="PS50011">
    <property type="entry name" value="PROTEIN_KINASE_DOM"/>
    <property type="match status" value="1"/>
</dbReference>
<dbReference type="PANTHER" id="PTHR47983">
    <property type="entry name" value="PTO-INTERACTING PROTEIN 1-LIKE"/>
    <property type="match status" value="1"/>
</dbReference>
<evidence type="ECO:0000313" key="9">
    <source>
        <dbReference type="EMBL" id="KAG2588339.1"/>
    </source>
</evidence>
<dbReference type="PANTHER" id="PTHR47983:SF40">
    <property type="entry name" value="OS01G0323100 PROTEIN"/>
    <property type="match status" value="1"/>
</dbReference>
<keyword evidence="5 6" id="KW-0067">ATP-binding</keyword>
<evidence type="ECO:0000313" key="10">
    <source>
        <dbReference type="Proteomes" id="UP000823388"/>
    </source>
</evidence>
<evidence type="ECO:0000256" key="6">
    <source>
        <dbReference type="PROSITE-ProRule" id="PRU10141"/>
    </source>
</evidence>
<keyword evidence="7" id="KW-0812">Transmembrane</keyword>
<feature type="domain" description="Protein kinase" evidence="8">
    <location>
        <begin position="125"/>
        <end position="309"/>
    </location>
</feature>
<dbReference type="Gene3D" id="1.10.510.10">
    <property type="entry name" value="Transferase(Phosphotransferase) domain 1"/>
    <property type="match status" value="2"/>
</dbReference>
<keyword evidence="2" id="KW-0808">Transferase</keyword>
<keyword evidence="10" id="KW-1185">Reference proteome</keyword>
<dbReference type="GO" id="GO:0004713">
    <property type="term" value="F:protein tyrosine kinase activity"/>
    <property type="evidence" value="ECO:0007669"/>
    <property type="project" value="InterPro"/>
</dbReference>
<dbReference type="InterPro" id="IPR020635">
    <property type="entry name" value="Tyr_kinase_cat_dom"/>
</dbReference>
<dbReference type="InterPro" id="IPR011009">
    <property type="entry name" value="Kinase-like_dom_sf"/>
</dbReference>
<dbReference type="Proteomes" id="UP000823388">
    <property type="component" value="Chromosome 5N"/>
</dbReference>
<dbReference type="EMBL" id="CM029046">
    <property type="protein sequence ID" value="KAG2588339.1"/>
    <property type="molecule type" value="Genomic_DNA"/>
</dbReference>
<keyword evidence="3 6" id="KW-0547">Nucleotide-binding</keyword>
<dbReference type="AlphaFoldDB" id="A0A8T0RVE3"/>
<evidence type="ECO:0000259" key="8">
    <source>
        <dbReference type="PROSITE" id="PS50011"/>
    </source>
</evidence>
<accession>A0A8T0RVE3</accession>
<keyword evidence="4" id="KW-0418">Kinase</keyword>
<dbReference type="SMART" id="SM00219">
    <property type="entry name" value="TyrKc"/>
    <property type="match status" value="1"/>
</dbReference>
<dbReference type="InterPro" id="IPR000719">
    <property type="entry name" value="Prot_kinase_dom"/>
</dbReference>
<feature type="binding site" evidence="6">
    <location>
        <position position="153"/>
    </location>
    <ligand>
        <name>ATP</name>
        <dbReference type="ChEBI" id="CHEBI:30616"/>
    </ligand>
</feature>
<dbReference type="InterPro" id="IPR001245">
    <property type="entry name" value="Ser-Thr/Tyr_kinase_cat_dom"/>
</dbReference>
<organism evidence="9 10">
    <name type="scientific">Panicum virgatum</name>
    <name type="common">Blackwell switchgrass</name>
    <dbReference type="NCBI Taxonomy" id="38727"/>
    <lineage>
        <taxon>Eukaryota</taxon>
        <taxon>Viridiplantae</taxon>
        <taxon>Streptophyta</taxon>
        <taxon>Embryophyta</taxon>
        <taxon>Tracheophyta</taxon>
        <taxon>Spermatophyta</taxon>
        <taxon>Magnoliopsida</taxon>
        <taxon>Liliopsida</taxon>
        <taxon>Poales</taxon>
        <taxon>Poaceae</taxon>
        <taxon>PACMAD clade</taxon>
        <taxon>Panicoideae</taxon>
        <taxon>Panicodae</taxon>
        <taxon>Paniceae</taxon>
        <taxon>Panicinae</taxon>
        <taxon>Panicum</taxon>
        <taxon>Panicum sect. Hiantes</taxon>
    </lineage>
</organism>
<name>A0A8T0RVE3_PANVG</name>
<protein>
    <recommendedName>
        <fullName evidence="8">Protein kinase domain-containing protein</fullName>
    </recommendedName>
</protein>
<dbReference type="InterPro" id="IPR017441">
    <property type="entry name" value="Protein_kinase_ATP_BS"/>
</dbReference>
<feature type="transmembrane region" description="Helical" evidence="7">
    <location>
        <begin position="288"/>
        <end position="307"/>
    </location>
</feature>
<keyword evidence="1" id="KW-0597">Phosphoprotein</keyword>
<evidence type="ECO:0000256" key="4">
    <source>
        <dbReference type="ARBA" id="ARBA00022777"/>
    </source>
</evidence>